<evidence type="ECO:0000256" key="8">
    <source>
        <dbReference type="SAM" id="MobiDB-lite"/>
    </source>
</evidence>
<keyword evidence="2 9" id="KW-0812">Transmembrane</keyword>
<feature type="transmembrane region" description="Helical" evidence="9">
    <location>
        <begin position="1180"/>
        <end position="1199"/>
    </location>
</feature>
<keyword evidence="3" id="KW-0677">Repeat</keyword>
<feature type="region of interest" description="Disordered" evidence="8">
    <location>
        <begin position="667"/>
        <end position="719"/>
    </location>
</feature>
<feature type="repeat" description="ANK" evidence="7">
    <location>
        <begin position="340"/>
        <end position="372"/>
    </location>
</feature>
<dbReference type="Gene3D" id="1.25.40.20">
    <property type="entry name" value="Ankyrin repeat-containing domain"/>
    <property type="match status" value="3"/>
</dbReference>
<dbReference type="InterPro" id="IPR045863">
    <property type="entry name" value="CorA_TM1_TM2"/>
</dbReference>
<feature type="compositionally biased region" description="Basic and acidic residues" evidence="8">
    <location>
        <begin position="832"/>
        <end position="843"/>
    </location>
</feature>
<feature type="compositionally biased region" description="Basic and acidic residues" evidence="8">
    <location>
        <begin position="697"/>
        <end position="708"/>
    </location>
</feature>
<dbReference type="PROSITE" id="PS50088">
    <property type="entry name" value="ANK_REPEAT"/>
    <property type="match status" value="5"/>
</dbReference>
<feature type="repeat" description="ANK" evidence="7">
    <location>
        <begin position="99"/>
        <end position="131"/>
    </location>
</feature>
<sequence>MSDSEDGSEQDTSSTVHAMDIDLQSQLPDAIKRGSVEEVKRLLGYDNAVSIRFDYHFEQEKDISTGVSPIALAGGLGQNAIVRLLLDHGAKLETANIGNGSTALHLAAKHGQLETVELLLDNGAWVNDVNDFKYTPFHYACWEGHLDVAKLLVSRGAEIETVDKDGWNALIFACNKGHRHIIRWLLDLEIQSERNGPVKRVNRNQQCNKGWTPICRAIIGNYFDCAQELLHDPEVDLTIRDEEGDSALSDAARKNSALLMLDIMAMATYFPDDPISMTTCIATPYEFEYIEKGFLNNFAQVIRHPEGLELAMYWGVTNGSVPLAQQCLHYKPDLATWSRAGATWLHVAAKYGHHELLRALAARHIDLSAKADRGMTALHLAAAGGHSSAVKYILEILRSRKNGRMHQTGFPGSSALASPPGLELARCVMEENDDHESPISLAGKSRNREVKKILWGEIETFVLTTREFLEFLPVNLERFMELAAQFERPGNERILTLLLQQTSNRNPVCSSSRWTALHWAVYCSRAVLVWWLLSNGAHLRSEEIQTALDIIKDKPDRGYATSQVDLLIADLLKNPPVIMAPAVHDDDYHIPELPEFTDDAGEFRDLDGVIADFYCDEEAVDFQIKKRKLSEIIYERGPASIMASTDRGNYTDLDGFMERLKDIHRQTVPRPSFTTGEAMGSKPGVSHAASTLGASEKTPDVSRGKESSGNKGKAGPRVERQRGFRWIHIPASNVKVAEDLITRIIIDSGKTKRQHAPLVNLLKQSWIEVAAGGGKRYIKPQCSRRAIDLEGISSGDRPAMNYSTGMTHNEGENADSDSSADTSSEDEDENQDEKKDSQQENLKDSALSVSKHKDIVALYMPFLTVAEISADTGSQGSQDQRQTVVSRTVQSHNSDETDPAIITHETMTLDQYYYSTIPDSTERDHDQVLSRYLAWQETKDQKDAQAHSRDRTQGEEVVKILSVDQLWLWIIDSATIITATTSDFDDFVDVVLDTLVFGETAGSFQRPRSVGSMMECIVTLATGPRLQRVSVKGLKKLKEPLEIFRESIRRVADTENELSRTFIESVVGRYHTLPKRDVGKEFRLLYEIKDIRDELNMLKTLAEAQETVWKQAFGARNSADGFEFEYYHPHTPVDTKLEILEMTREAESTQDAINTLLDLRQKHAGNQDAEFGRQQANTTMVFTIVTIVFLPLSFLASLFALNVTDFPHESGNVSYKSWWIFPILFGCSAAVSIPCIVIAFNVNEFIMQPYQSWRLSKRPAQRSLNLHYQPSLVRRLTGRMASPTQGIGLASVEPFPKEVLVTYETVSRTSADGRLPSYYQRFMKGELYGHQPSRDDGDCEKQGA</sequence>
<feature type="transmembrane region" description="Helical" evidence="9">
    <location>
        <begin position="1219"/>
        <end position="1242"/>
    </location>
</feature>
<dbReference type="SMART" id="SM00248">
    <property type="entry name" value="ANK"/>
    <property type="match status" value="8"/>
</dbReference>
<evidence type="ECO:0000256" key="1">
    <source>
        <dbReference type="ARBA" id="ARBA00004141"/>
    </source>
</evidence>
<dbReference type="OrthoDB" id="341259at2759"/>
<reference evidence="10" key="1">
    <citation type="submission" date="2019-04" db="EMBL/GenBank/DDBJ databases">
        <title>Friends and foes A comparative genomics studyof 23 Aspergillus species from section Flavi.</title>
        <authorList>
            <consortium name="DOE Joint Genome Institute"/>
            <person name="Kjaerbolling I."/>
            <person name="Vesth T."/>
            <person name="Frisvad J.C."/>
            <person name="Nybo J.L."/>
            <person name="Theobald S."/>
            <person name="Kildgaard S."/>
            <person name="Isbrandt T."/>
            <person name="Kuo A."/>
            <person name="Sato A."/>
            <person name="Lyhne E.K."/>
            <person name="Kogle M.E."/>
            <person name="Wiebenga A."/>
            <person name="Kun R.S."/>
            <person name="Lubbers R.J."/>
            <person name="Makela M.R."/>
            <person name="Barry K."/>
            <person name="Chovatia M."/>
            <person name="Clum A."/>
            <person name="Daum C."/>
            <person name="Haridas S."/>
            <person name="He G."/>
            <person name="LaButti K."/>
            <person name="Lipzen A."/>
            <person name="Mondo S."/>
            <person name="Riley R."/>
            <person name="Salamov A."/>
            <person name="Simmons B.A."/>
            <person name="Magnuson J.K."/>
            <person name="Henrissat B."/>
            <person name="Mortensen U.H."/>
            <person name="Larsen T.O."/>
            <person name="Devries R.P."/>
            <person name="Grigoriev I.V."/>
            <person name="Machida M."/>
            <person name="Baker S.E."/>
            <person name="Andersen M.R."/>
        </authorList>
    </citation>
    <scope>NUCLEOTIDE SEQUENCE [LARGE SCALE GENOMIC DNA]</scope>
    <source>
        <strain evidence="10">IBT 14317</strain>
    </source>
</reference>
<feature type="region of interest" description="Disordered" evidence="8">
    <location>
        <begin position="789"/>
        <end position="846"/>
    </location>
</feature>
<evidence type="ECO:0000256" key="5">
    <source>
        <dbReference type="ARBA" id="ARBA00023043"/>
    </source>
</evidence>
<dbReference type="GO" id="GO:0046873">
    <property type="term" value="F:metal ion transmembrane transporter activity"/>
    <property type="evidence" value="ECO:0007669"/>
    <property type="project" value="InterPro"/>
</dbReference>
<evidence type="ECO:0000256" key="3">
    <source>
        <dbReference type="ARBA" id="ARBA00022737"/>
    </source>
</evidence>
<evidence type="ECO:0000256" key="2">
    <source>
        <dbReference type="ARBA" id="ARBA00022692"/>
    </source>
</evidence>
<evidence type="ECO:0000256" key="9">
    <source>
        <dbReference type="SAM" id="Phobius"/>
    </source>
</evidence>
<feature type="compositionally biased region" description="Polar residues" evidence="8">
    <location>
        <begin position="872"/>
        <end position="892"/>
    </location>
</feature>
<keyword evidence="4 9" id="KW-1133">Transmembrane helix</keyword>
<dbReference type="SUPFAM" id="SSF144083">
    <property type="entry name" value="Magnesium transport protein CorA, transmembrane region"/>
    <property type="match status" value="1"/>
</dbReference>
<dbReference type="EMBL" id="ML735218">
    <property type="protein sequence ID" value="KAE8395474.1"/>
    <property type="molecule type" value="Genomic_DNA"/>
</dbReference>
<dbReference type="SUPFAM" id="SSF48403">
    <property type="entry name" value="Ankyrin repeat"/>
    <property type="match status" value="2"/>
</dbReference>
<evidence type="ECO:0000256" key="7">
    <source>
        <dbReference type="PROSITE-ProRule" id="PRU00023"/>
    </source>
</evidence>
<organism evidence="10">
    <name type="scientific">Petromyces alliaceus</name>
    <name type="common">Aspergillus alliaceus</name>
    <dbReference type="NCBI Taxonomy" id="209559"/>
    <lineage>
        <taxon>Eukaryota</taxon>
        <taxon>Fungi</taxon>
        <taxon>Dikarya</taxon>
        <taxon>Ascomycota</taxon>
        <taxon>Pezizomycotina</taxon>
        <taxon>Eurotiomycetes</taxon>
        <taxon>Eurotiomycetidae</taxon>
        <taxon>Eurotiales</taxon>
        <taxon>Aspergillaceae</taxon>
        <taxon>Aspergillus</taxon>
        <taxon>Aspergillus subgen. Circumdati</taxon>
    </lineage>
</organism>
<gene>
    <name evidence="10" type="ORF">BDV23DRAFT_145043</name>
</gene>
<dbReference type="GO" id="GO:0016020">
    <property type="term" value="C:membrane"/>
    <property type="evidence" value="ECO:0007669"/>
    <property type="project" value="UniProtKB-SubCell"/>
</dbReference>
<protein>
    <submittedName>
        <fullName evidence="10">Uncharacterized protein</fullName>
    </submittedName>
</protein>
<evidence type="ECO:0000313" key="10">
    <source>
        <dbReference type="EMBL" id="KAE8395474.1"/>
    </source>
</evidence>
<dbReference type="InterPro" id="IPR002523">
    <property type="entry name" value="MgTranspt_CorA/ZnTranspt_ZntB"/>
</dbReference>
<feature type="region of interest" description="Disordered" evidence="8">
    <location>
        <begin position="872"/>
        <end position="896"/>
    </location>
</feature>
<evidence type="ECO:0000256" key="6">
    <source>
        <dbReference type="ARBA" id="ARBA00023136"/>
    </source>
</evidence>
<evidence type="ECO:0000256" key="4">
    <source>
        <dbReference type="ARBA" id="ARBA00022989"/>
    </source>
</evidence>
<feature type="repeat" description="ANK" evidence="7">
    <location>
        <begin position="132"/>
        <end position="164"/>
    </location>
</feature>
<proteinExistence type="predicted"/>
<dbReference type="Gene3D" id="1.20.58.340">
    <property type="entry name" value="Magnesium transport protein CorA, transmembrane region"/>
    <property type="match status" value="1"/>
</dbReference>
<keyword evidence="5 7" id="KW-0040">ANK repeat</keyword>
<dbReference type="Proteomes" id="UP000326877">
    <property type="component" value="Unassembled WGS sequence"/>
</dbReference>
<dbReference type="PANTHER" id="PTHR24198">
    <property type="entry name" value="ANKYRIN REPEAT AND PROTEIN KINASE DOMAIN-CONTAINING PROTEIN"/>
    <property type="match status" value="1"/>
</dbReference>
<dbReference type="PANTHER" id="PTHR24198:SF165">
    <property type="entry name" value="ANKYRIN REPEAT-CONTAINING PROTEIN-RELATED"/>
    <property type="match status" value="1"/>
</dbReference>
<dbReference type="Pfam" id="PF12796">
    <property type="entry name" value="Ank_2"/>
    <property type="match status" value="2"/>
</dbReference>
<comment type="subcellular location">
    <subcellularLocation>
        <location evidence="1">Membrane</location>
        <topology evidence="1">Multi-pass membrane protein</topology>
    </subcellularLocation>
</comment>
<dbReference type="PROSITE" id="PS50297">
    <property type="entry name" value="ANK_REP_REGION"/>
    <property type="match status" value="5"/>
</dbReference>
<dbReference type="PRINTS" id="PR01415">
    <property type="entry name" value="ANKYRIN"/>
</dbReference>
<keyword evidence="6 9" id="KW-0472">Membrane</keyword>
<name>A0A5N7CMV3_PETAA</name>
<dbReference type="InterPro" id="IPR036770">
    <property type="entry name" value="Ankyrin_rpt-contain_sf"/>
</dbReference>
<feature type="repeat" description="ANK" evidence="7">
    <location>
        <begin position="373"/>
        <end position="395"/>
    </location>
</feature>
<dbReference type="Pfam" id="PF01544">
    <property type="entry name" value="CorA"/>
    <property type="match status" value="1"/>
</dbReference>
<accession>A0A5N7CMV3</accession>
<feature type="repeat" description="ANK" evidence="7">
    <location>
        <begin position="65"/>
        <end position="97"/>
    </location>
</feature>
<dbReference type="InterPro" id="IPR002110">
    <property type="entry name" value="Ankyrin_rpt"/>
</dbReference>